<keyword evidence="2" id="KW-1133">Transmembrane helix</keyword>
<reference evidence="4 5" key="1">
    <citation type="submission" date="2016-09" db="EMBL/GenBank/DDBJ databases">
        <title>Rhizobium oryziradicis sp. nov., isolated from the root of rice.</title>
        <authorList>
            <person name="Zhao J."/>
            <person name="Zhang X."/>
        </authorList>
    </citation>
    <scope>NUCLEOTIDE SEQUENCE [LARGE SCALE GENOMIC DNA]</scope>
    <source>
        <strain evidence="4 5">14971</strain>
    </source>
</reference>
<dbReference type="Gene3D" id="2.60.450.10">
    <property type="entry name" value="Lipopolysaccharide (LPS) transport protein A like domain"/>
    <property type="match status" value="1"/>
</dbReference>
<organism evidence="4 5">
    <name type="scientific">Allorhizobium taibaishanense</name>
    <dbReference type="NCBI Taxonomy" id="887144"/>
    <lineage>
        <taxon>Bacteria</taxon>
        <taxon>Pseudomonadati</taxon>
        <taxon>Pseudomonadota</taxon>
        <taxon>Alphaproteobacteria</taxon>
        <taxon>Hyphomicrobiales</taxon>
        <taxon>Rhizobiaceae</taxon>
        <taxon>Rhizobium/Agrobacterium group</taxon>
        <taxon>Allorhizobium</taxon>
    </lineage>
</organism>
<gene>
    <name evidence="4" type="ORF">BJF91_06930</name>
    <name evidence="3" type="ORF">GGQ71_003790</name>
</gene>
<keyword evidence="5" id="KW-1185">Reference proteome</keyword>
<name>A0A1Q9A8R7_9HYPH</name>
<dbReference type="AlphaFoldDB" id="A0A1Q9A8R7"/>
<evidence type="ECO:0000256" key="2">
    <source>
        <dbReference type="SAM" id="Phobius"/>
    </source>
</evidence>
<comment type="caution">
    <text evidence="4">The sequence shown here is derived from an EMBL/GenBank/DDBJ whole genome shotgun (WGS) entry which is preliminary data.</text>
</comment>
<feature type="transmembrane region" description="Helical" evidence="2">
    <location>
        <begin position="51"/>
        <end position="74"/>
    </location>
</feature>
<dbReference type="InterPro" id="IPR010664">
    <property type="entry name" value="LipoPS_assembly_LptC-rel"/>
</dbReference>
<evidence type="ECO:0000313" key="5">
    <source>
        <dbReference type="Proteomes" id="UP000185598"/>
    </source>
</evidence>
<proteinExistence type="predicted"/>
<evidence type="ECO:0000313" key="6">
    <source>
        <dbReference type="Proteomes" id="UP000544107"/>
    </source>
</evidence>
<accession>A0A1Q9A8R7</accession>
<keyword evidence="2" id="KW-0812">Transmembrane</keyword>
<dbReference type="EMBL" id="JACIED010000005">
    <property type="protein sequence ID" value="MBB4009502.1"/>
    <property type="molecule type" value="Genomic_DNA"/>
</dbReference>
<evidence type="ECO:0000313" key="3">
    <source>
        <dbReference type="EMBL" id="MBB4009502.1"/>
    </source>
</evidence>
<dbReference type="Proteomes" id="UP000185598">
    <property type="component" value="Unassembled WGS sequence"/>
</dbReference>
<dbReference type="STRING" id="887144.BJF91_06930"/>
<evidence type="ECO:0000313" key="4">
    <source>
        <dbReference type="EMBL" id="OLP50960.1"/>
    </source>
</evidence>
<sequence length="236" mass="25026">MLKRLDKGASAPHPSEPRPAASSEPVSGGASLDASYRKAIGHSNRVRRLRIVLPALAVVLTLGFVAVSVVRAYLPENIKIEGAKIEDGKVVMAKPAISGRNSNGSPYSLNAVRALQDIKNPNLITLETITATMPVNDDTSADIKAQRGTYDRSSDKMVLDEPFTIHLSSGVDAQFQSADLDVKAGKLKTNQPVAIQTKDSSVVAQSMDMTDKGQTITLTGAVRLNIAPTAVQKPGN</sequence>
<feature type="region of interest" description="Disordered" evidence="1">
    <location>
        <begin position="1"/>
        <end position="29"/>
    </location>
</feature>
<feature type="compositionally biased region" description="Low complexity" evidence="1">
    <location>
        <begin position="9"/>
        <end position="27"/>
    </location>
</feature>
<dbReference type="Pfam" id="PF06835">
    <property type="entry name" value="LptC"/>
    <property type="match status" value="1"/>
</dbReference>
<keyword evidence="2" id="KW-0472">Membrane</keyword>
<evidence type="ECO:0000256" key="1">
    <source>
        <dbReference type="SAM" id="MobiDB-lite"/>
    </source>
</evidence>
<protein>
    <submittedName>
        <fullName evidence="4">LPS export ABC transporter periplasmic protein LptC</fullName>
    </submittedName>
    <submittedName>
        <fullName evidence="3">Lipopolysaccharide export system protein LptC</fullName>
    </submittedName>
</protein>
<dbReference type="RefSeq" id="WP_075613663.1">
    <property type="nucleotide sequence ID" value="NZ_JACIED010000005.1"/>
</dbReference>
<dbReference type="EMBL" id="MKIN01000020">
    <property type="protein sequence ID" value="OLP50960.1"/>
    <property type="molecule type" value="Genomic_DNA"/>
</dbReference>
<reference evidence="3 6" key="2">
    <citation type="submission" date="2020-08" db="EMBL/GenBank/DDBJ databases">
        <title>Genomic Encyclopedia of Type Strains, Phase IV (KMG-IV): sequencing the most valuable type-strain genomes for metagenomic binning, comparative biology and taxonomic classification.</title>
        <authorList>
            <person name="Goeker M."/>
        </authorList>
    </citation>
    <scope>NUCLEOTIDE SEQUENCE [LARGE SCALE GENOMIC DNA]</scope>
    <source>
        <strain evidence="3 6">DSM 100021</strain>
    </source>
</reference>
<dbReference type="Proteomes" id="UP000544107">
    <property type="component" value="Unassembled WGS sequence"/>
</dbReference>